<evidence type="ECO:0000313" key="11">
    <source>
        <dbReference type="Proteomes" id="UP000218231"/>
    </source>
</evidence>
<evidence type="ECO:0000313" key="10">
    <source>
        <dbReference type="EMBL" id="PAV83283.1"/>
    </source>
</evidence>
<dbReference type="PANTHER" id="PTHR36649">
    <property type="entry name" value="UBIQUITIN-LIKE DOMAIN-CONTAINING PROTEIN"/>
    <property type="match status" value="1"/>
</dbReference>
<evidence type="ECO:0000256" key="4">
    <source>
        <dbReference type="ARBA" id="ARBA00022490"/>
    </source>
</evidence>
<evidence type="ECO:0000256" key="5">
    <source>
        <dbReference type="ARBA" id="ARBA00022499"/>
    </source>
</evidence>
<gene>
    <name evidence="10" type="ORF">WR25_19827</name>
</gene>
<dbReference type="STRING" id="2018661.A0A2A2LAS2"/>
<keyword evidence="7" id="KW-0832">Ubl conjugation</keyword>
<keyword evidence="4" id="KW-0963">Cytoplasm</keyword>
<keyword evidence="11" id="KW-1185">Reference proteome</keyword>
<dbReference type="InterPro" id="IPR019956">
    <property type="entry name" value="Ubiquitin_dom"/>
</dbReference>
<evidence type="ECO:0000256" key="7">
    <source>
        <dbReference type="ARBA" id="ARBA00022843"/>
    </source>
</evidence>
<keyword evidence="5" id="KW-1017">Isopeptide bond</keyword>
<dbReference type="Pfam" id="PF00240">
    <property type="entry name" value="ubiquitin"/>
    <property type="match status" value="1"/>
</dbReference>
<comment type="subcellular location">
    <subcellularLocation>
        <location evidence="2">Cytoplasm</location>
    </subcellularLocation>
    <subcellularLocation>
        <location evidence="1">Nucleus</location>
    </subcellularLocation>
</comment>
<dbReference type="Gene3D" id="3.10.20.90">
    <property type="entry name" value="Phosphatidylinositol 3-kinase Catalytic Subunit, Chain A, domain 1"/>
    <property type="match status" value="1"/>
</dbReference>
<dbReference type="InterPro" id="IPR012317">
    <property type="entry name" value="Poly(ADP-ribose)pol_cat_dom"/>
</dbReference>
<organism evidence="10 11">
    <name type="scientific">Diploscapter pachys</name>
    <dbReference type="NCBI Taxonomy" id="2018661"/>
    <lineage>
        <taxon>Eukaryota</taxon>
        <taxon>Metazoa</taxon>
        <taxon>Ecdysozoa</taxon>
        <taxon>Nematoda</taxon>
        <taxon>Chromadorea</taxon>
        <taxon>Rhabditida</taxon>
        <taxon>Rhabditina</taxon>
        <taxon>Rhabditomorpha</taxon>
        <taxon>Rhabditoidea</taxon>
        <taxon>Rhabditidae</taxon>
        <taxon>Diploscapter</taxon>
    </lineage>
</organism>
<comment type="caution">
    <text evidence="10">The sequence shown here is derived from an EMBL/GenBank/DDBJ whole genome shotgun (WGS) entry which is preliminary data.</text>
</comment>
<evidence type="ECO:0000256" key="1">
    <source>
        <dbReference type="ARBA" id="ARBA00004123"/>
    </source>
</evidence>
<name>A0A2A2LAS2_9BILA</name>
<dbReference type="Proteomes" id="UP000218231">
    <property type="component" value="Unassembled WGS sequence"/>
</dbReference>
<comment type="similarity">
    <text evidence="3">Belongs to the ubiquitin family.</text>
</comment>
<dbReference type="Pfam" id="PF00644">
    <property type="entry name" value="PARP"/>
    <property type="match status" value="1"/>
</dbReference>
<dbReference type="Gene3D" id="3.90.228.10">
    <property type="match status" value="1"/>
</dbReference>
<keyword evidence="8" id="KW-0539">Nucleus</keyword>
<dbReference type="SMART" id="SM00213">
    <property type="entry name" value="UBQ"/>
    <property type="match status" value="1"/>
</dbReference>
<evidence type="ECO:0000256" key="8">
    <source>
        <dbReference type="ARBA" id="ARBA00023242"/>
    </source>
</evidence>
<dbReference type="PROSITE" id="PS50053">
    <property type="entry name" value="UBIQUITIN_2"/>
    <property type="match status" value="1"/>
</dbReference>
<dbReference type="InterPro" id="IPR000626">
    <property type="entry name" value="Ubiquitin-like_dom"/>
</dbReference>
<evidence type="ECO:0000256" key="2">
    <source>
        <dbReference type="ARBA" id="ARBA00004496"/>
    </source>
</evidence>
<evidence type="ECO:0000259" key="9">
    <source>
        <dbReference type="PROSITE" id="PS50053"/>
    </source>
</evidence>
<dbReference type="SUPFAM" id="SSF54236">
    <property type="entry name" value="Ubiquitin-like"/>
    <property type="match status" value="1"/>
</dbReference>
<dbReference type="GO" id="GO:0003950">
    <property type="term" value="F:NAD+ poly-ADP-ribosyltransferase activity"/>
    <property type="evidence" value="ECO:0007669"/>
    <property type="project" value="InterPro"/>
</dbReference>
<keyword evidence="6" id="KW-0677">Repeat</keyword>
<dbReference type="OrthoDB" id="428577at2759"/>
<evidence type="ECO:0000256" key="6">
    <source>
        <dbReference type="ARBA" id="ARBA00022737"/>
    </source>
</evidence>
<accession>A0A2A2LAS2</accession>
<dbReference type="GO" id="GO:0005634">
    <property type="term" value="C:nucleus"/>
    <property type="evidence" value="ECO:0007669"/>
    <property type="project" value="UniProtKB-SubCell"/>
</dbReference>
<reference evidence="10 11" key="1">
    <citation type="journal article" date="2017" name="Curr. Biol.">
        <title>Genome architecture and evolution of a unichromosomal asexual nematode.</title>
        <authorList>
            <person name="Fradin H."/>
            <person name="Zegar C."/>
            <person name="Gutwein M."/>
            <person name="Lucas J."/>
            <person name="Kovtun M."/>
            <person name="Corcoran D."/>
            <person name="Baugh L.R."/>
            <person name="Kiontke K."/>
            <person name="Gunsalus K."/>
            <person name="Fitch D.H."/>
            <person name="Piano F."/>
        </authorList>
    </citation>
    <scope>NUCLEOTIDE SEQUENCE [LARGE SCALE GENOMIC DNA]</scope>
    <source>
        <strain evidence="10">PF1309</strain>
    </source>
</reference>
<feature type="domain" description="Ubiquitin-like" evidence="9">
    <location>
        <begin position="343"/>
        <end position="385"/>
    </location>
</feature>
<dbReference type="GO" id="GO:0005737">
    <property type="term" value="C:cytoplasm"/>
    <property type="evidence" value="ECO:0007669"/>
    <property type="project" value="UniProtKB-SubCell"/>
</dbReference>
<dbReference type="EMBL" id="LIAE01006973">
    <property type="protein sequence ID" value="PAV83283.1"/>
    <property type="molecule type" value="Genomic_DNA"/>
</dbReference>
<dbReference type="AlphaFoldDB" id="A0A2A2LAS2"/>
<dbReference type="PRINTS" id="PR00348">
    <property type="entry name" value="UBIQUITIN"/>
</dbReference>
<evidence type="ECO:0000256" key="3">
    <source>
        <dbReference type="ARBA" id="ARBA00008430"/>
    </source>
</evidence>
<dbReference type="InterPro" id="IPR029071">
    <property type="entry name" value="Ubiquitin-like_domsf"/>
</dbReference>
<dbReference type="PANTHER" id="PTHR36649:SF28">
    <property type="entry name" value="UBIQUITIN-LIKE DOMAIN-CONTAINING PROTEIN"/>
    <property type="match status" value="1"/>
</dbReference>
<proteinExistence type="inferred from homology"/>
<protein>
    <recommendedName>
        <fullName evidence="9">Ubiquitin-like domain-containing protein</fullName>
    </recommendedName>
</protein>
<dbReference type="FunFam" id="3.10.20.90:FF:000469">
    <property type="entry name" value="Polyubiquitin-C"/>
    <property type="match status" value="1"/>
</dbReference>
<dbReference type="SUPFAM" id="SSF56399">
    <property type="entry name" value="ADP-ribosylation"/>
    <property type="match status" value="2"/>
</dbReference>
<dbReference type="Gene3D" id="3.90.175.10">
    <property type="entry name" value="Diphtheria Toxin, domain 1"/>
    <property type="match status" value="1"/>
</dbReference>
<sequence>MPKEARVEYRKWRFLMDRSRMPDFYDSQNNQIKMIIAAIFEKSTDLEEFARAIMSIKSSLNNPDAFDKWMKNEEIAEFKEPSTQKDTKKESTSLSSFHAAMLSGLASVGRVGGKEAHPRGGGLLGYHIETSLFDPGYNCDFTNVKDTGKTFTRGGREYVRPIGSRRFAIKVLGKYEDDKWMGSSGDASTGEWPVAYYGTDESKAIDIVKHGFDINKGKTFQYGKGIYCTPDPEAARGYANNYVYEEELAKIPGGKHTSTLSLYDIFKNVAQSVRLPPDVAGSWPDVAESWLDVADSWLDVVDSHLIGIFENVAQGAQLPPDVADSHVAQSVRPPPDVADSRSMQIFVKTLTGKTFTIECRPSDKIERVKDLIQNKEGIPPDQQRLDTGKTFTRGGREYVRPIGSRRFAIKVLGQYKDDKWLGSSGDASTGEWPVAYHGTEESNALDIVKQGFDINKCRRFAYGKGIYCTPDPRTAFSYGKNYDYNGKSYRLIFQVRVDPSKIEVVKKKDSQMGEYWIVPNGDSIRPYGICCFPVN</sequence>